<gene>
    <name evidence="9" type="ORF">K435DRAFT_162885</name>
</gene>
<dbReference type="EMBL" id="ML179224">
    <property type="protein sequence ID" value="THU94425.1"/>
    <property type="molecule type" value="Genomic_DNA"/>
</dbReference>
<keyword evidence="6" id="KW-1133">Transmembrane helix</keyword>
<dbReference type="InterPro" id="IPR008427">
    <property type="entry name" value="Extracellular_membr_CFEM_dom"/>
</dbReference>
<feature type="chain" id="PRO_5021035461" description="CFEM domain-containing protein" evidence="7">
    <location>
        <begin position="30"/>
        <end position="233"/>
    </location>
</feature>
<evidence type="ECO:0000256" key="3">
    <source>
        <dbReference type="ARBA" id="ARBA00022729"/>
    </source>
</evidence>
<keyword evidence="2" id="KW-0964">Secreted</keyword>
<proteinExistence type="predicted"/>
<dbReference type="OrthoDB" id="3267106at2759"/>
<evidence type="ECO:0000256" key="5">
    <source>
        <dbReference type="SAM" id="MobiDB-lite"/>
    </source>
</evidence>
<keyword evidence="10" id="KW-1185">Reference proteome</keyword>
<dbReference type="Proteomes" id="UP000297245">
    <property type="component" value="Unassembled WGS sequence"/>
</dbReference>
<organism evidence="9 10">
    <name type="scientific">Dendrothele bispora (strain CBS 962.96)</name>
    <dbReference type="NCBI Taxonomy" id="1314807"/>
    <lineage>
        <taxon>Eukaryota</taxon>
        <taxon>Fungi</taxon>
        <taxon>Dikarya</taxon>
        <taxon>Basidiomycota</taxon>
        <taxon>Agaricomycotina</taxon>
        <taxon>Agaricomycetes</taxon>
        <taxon>Agaricomycetidae</taxon>
        <taxon>Agaricales</taxon>
        <taxon>Agaricales incertae sedis</taxon>
        <taxon>Dendrothele</taxon>
    </lineage>
</organism>
<evidence type="ECO:0000256" key="2">
    <source>
        <dbReference type="ARBA" id="ARBA00022525"/>
    </source>
</evidence>
<dbReference type="AlphaFoldDB" id="A0A4V4HFC5"/>
<feature type="signal peptide" evidence="7">
    <location>
        <begin position="1"/>
        <end position="29"/>
    </location>
</feature>
<dbReference type="GO" id="GO:0005576">
    <property type="term" value="C:extracellular region"/>
    <property type="evidence" value="ECO:0007669"/>
    <property type="project" value="UniProtKB-SubCell"/>
</dbReference>
<comment type="subcellular location">
    <subcellularLocation>
        <location evidence="1">Secreted</location>
    </subcellularLocation>
</comment>
<evidence type="ECO:0000256" key="6">
    <source>
        <dbReference type="SAM" id="Phobius"/>
    </source>
</evidence>
<keyword evidence="6" id="KW-0472">Membrane</keyword>
<keyword evidence="6" id="KW-0812">Transmembrane</keyword>
<keyword evidence="3 7" id="KW-0732">Signal</keyword>
<evidence type="ECO:0000313" key="10">
    <source>
        <dbReference type="Proteomes" id="UP000297245"/>
    </source>
</evidence>
<sequence length="233" mass="22869">MFQSTTLPFTIVILSLSFLLHQVVPGVHAQASQAPPTTFGTATGSSSVSGSVTGTAISGSITSSAASSTSTNATSTVSTSSGLPNLGGFSECVSTCFLTAVSQANCSNVVPADCYCNNTNYTTSLLTCIRSGCPTELSTAESLTNQFCAIASTSMSFSITAFPSSSSSLSSGSSANATQTSPATSTGSQTSAASGGGDGSGNSAIGMMVLGSGMMGGWVMALVGVIMGGLMVL</sequence>
<evidence type="ECO:0000256" key="4">
    <source>
        <dbReference type="ARBA" id="ARBA00023157"/>
    </source>
</evidence>
<name>A0A4V4HFC5_DENBC</name>
<protein>
    <recommendedName>
        <fullName evidence="8">CFEM domain-containing protein</fullName>
    </recommendedName>
</protein>
<accession>A0A4V4HFC5</accession>
<dbReference type="Pfam" id="PF05730">
    <property type="entry name" value="CFEM"/>
    <property type="match status" value="1"/>
</dbReference>
<evidence type="ECO:0000313" key="9">
    <source>
        <dbReference type="EMBL" id="THU94425.1"/>
    </source>
</evidence>
<evidence type="ECO:0000256" key="1">
    <source>
        <dbReference type="ARBA" id="ARBA00004613"/>
    </source>
</evidence>
<feature type="transmembrane region" description="Helical" evidence="6">
    <location>
        <begin position="204"/>
        <end position="232"/>
    </location>
</feature>
<evidence type="ECO:0000256" key="7">
    <source>
        <dbReference type="SAM" id="SignalP"/>
    </source>
</evidence>
<feature type="region of interest" description="Disordered" evidence="5">
    <location>
        <begin position="167"/>
        <end position="198"/>
    </location>
</feature>
<feature type="compositionally biased region" description="Low complexity" evidence="5">
    <location>
        <begin position="167"/>
        <end position="193"/>
    </location>
</feature>
<feature type="domain" description="CFEM" evidence="8">
    <location>
        <begin position="64"/>
        <end position="177"/>
    </location>
</feature>
<keyword evidence="4" id="KW-1015">Disulfide bond</keyword>
<evidence type="ECO:0000259" key="8">
    <source>
        <dbReference type="PROSITE" id="PS52012"/>
    </source>
</evidence>
<reference evidence="9 10" key="1">
    <citation type="journal article" date="2019" name="Nat. Ecol. Evol.">
        <title>Megaphylogeny resolves global patterns of mushroom evolution.</title>
        <authorList>
            <person name="Varga T."/>
            <person name="Krizsan K."/>
            <person name="Foldi C."/>
            <person name="Dima B."/>
            <person name="Sanchez-Garcia M."/>
            <person name="Sanchez-Ramirez S."/>
            <person name="Szollosi G.J."/>
            <person name="Szarkandi J.G."/>
            <person name="Papp V."/>
            <person name="Albert L."/>
            <person name="Andreopoulos W."/>
            <person name="Angelini C."/>
            <person name="Antonin V."/>
            <person name="Barry K.W."/>
            <person name="Bougher N.L."/>
            <person name="Buchanan P."/>
            <person name="Buyck B."/>
            <person name="Bense V."/>
            <person name="Catcheside P."/>
            <person name="Chovatia M."/>
            <person name="Cooper J."/>
            <person name="Damon W."/>
            <person name="Desjardin D."/>
            <person name="Finy P."/>
            <person name="Geml J."/>
            <person name="Haridas S."/>
            <person name="Hughes K."/>
            <person name="Justo A."/>
            <person name="Karasinski D."/>
            <person name="Kautmanova I."/>
            <person name="Kiss B."/>
            <person name="Kocsube S."/>
            <person name="Kotiranta H."/>
            <person name="LaButti K.M."/>
            <person name="Lechner B.E."/>
            <person name="Liimatainen K."/>
            <person name="Lipzen A."/>
            <person name="Lukacs Z."/>
            <person name="Mihaltcheva S."/>
            <person name="Morgado L.N."/>
            <person name="Niskanen T."/>
            <person name="Noordeloos M.E."/>
            <person name="Ohm R.A."/>
            <person name="Ortiz-Santana B."/>
            <person name="Ovrebo C."/>
            <person name="Racz N."/>
            <person name="Riley R."/>
            <person name="Savchenko A."/>
            <person name="Shiryaev A."/>
            <person name="Soop K."/>
            <person name="Spirin V."/>
            <person name="Szebenyi C."/>
            <person name="Tomsovsky M."/>
            <person name="Tulloss R.E."/>
            <person name="Uehling J."/>
            <person name="Grigoriev I.V."/>
            <person name="Vagvolgyi C."/>
            <person name="Papp T."/>
            <person name="Martin F.M."/>
            <person name="Miettinen O."/>
            <person name="Hibbett D.S."/>
            <person name="Nagy L.G."/>
        </authorList>
    </citation>
    <scope>NUCLEOTIDE SEQUENCE [LARGE SCALE GENOMIC DNA]</scope>
    <source>
        <strain evidence="9 10">CBS 962.96</strain>
    </source>
</reference>
<dbReference type="PROSITE" id="PS52012">
    <property type="entry name" value="CFEM"/>
    <property type="match status" value="1"/>
</dbReference>